<comment type="caution">
    <text evidence="1">The sequence shown here is derived from an EMBL/GenBank/DDBJ whole genome shotgun (WGS) entry which is preliminary data.</text>
</comment>
<keyword evidence="2" id="KW-1185">Reference proteome</keyword>
<gene>
    <name evidence="1" type="ORF">FPQ13_13325</name>
</gene>
<evidence type="ECO:0000313" key="1">
    <source>
        <dbReference type="EMBL" id="TSJ59880.1"/>
    </source>
</evidence>
<proteinExistence type="predicted"/>
<dbReference type="EMBL" id="VMHE01000098">
    <property type="protein sequence ID" value="TSJ59880.1"/>
    <property type="molecule type" value="Genomic_DNA"/>
</dbReference>
<organism evidence="1 2">
    <name type="scientific">Allobacillus salarius</name>
    <dbReference type="NCBI Taxonomy" id="1955272"/>
    <lineage>
        <taxon>Bacteria</taxon>
        <taxon>Bacillati</taxon>
        <taxon>Bacillota</taxon>
        <taxon>Bacilli</taxon>
        <taxon>Bacillales</taxon>
        <taxon>Bacillaceae</taxon>
        <taxon>Allobacillus</taxon>
    </lineage>
</organism>
<sequence>KELDYVRPELSHLNESWVGDSISHRLESAKQRYLDTVGQKMQAKAAPIREGVIVIKQETTMQELQQFATVCKERFGIEAFQIHIHKDEGYMNAKQWTPNLHAHVVFDWTQPNGKSVRLSRDDMAELQTIASETLGMERGVSSDRKHLSAMQYKTECAKEQLQELSNDISSALD</sequence>
<dbReference type="AlphaFoldDB" id="A0A556P665"/>
<dbReference type="Gene3D" id="3.30.930.30">
    <property type="match status" value="1"/>
</dbReference>
<protein>
    <submittedName>
        <fullName evidence="1">Mobilization protein</fullName>
    </submittedName>
</protein>
<name>A0A556P665_9BACI</name>
<reference evidence="1 2" key="1">
    <citation type="submission" date="2019-07" db="EMBL/GenBank/DDBJ databases">
        <title>Allobacillus sp. nov. SKP isolated from shrimp paste of Euphausiacea.</title>
        <authorList>
            <person name="Kanchanasin P."/>
            <person name="Tanasupawat S."/>
            <person name="Shi W."/>
            <person name="Wu L."/>
            <person name="Ma J."/>
        </authorList>
    </citation>
    <scope>NUCLEOTIDE SEQUENCE [LARGE SCALE GENOMIC DNA]</scope>
    <source>
        <strain evidence="1 2">SKP4-8</strain>
    </source>
</reference>
<feature type="non-terminal residue" evidence="1">
    <location>
        <position position="1"/>
    </location>
</feature>
<dbReference type="Proteomes" id="UP000316425">
    <property type="component" value="Unassembled WGS sequence"/>
</dbReference>
<evidence type="ECO:0000313" key="2">
    <source>
        <dbReference type="Proteomes" id="UP000316425"/>
    </source>
</evidence>
<feature type="non-terminal residue" evidence="1">
    <location>
        <position position="173"/>
    </location>
</feature>
<accession>A0A556P665</accession>